<dbReference type="GO" id="GO:0005886">
    <property type="term" value="C:plasma membrane"/>
    <property type="evidence" value="ECO:0007669"/>
    <property type="project" value="UniProtKB-SubCell"/>
</dbReference>
<dbReference type="GO" id="GO:0071555">
    <property type="term" value="P:cell wall organization"/>
    <property type="evidence" value="ECO:0007669"/>
    <property type="project" value="UniProtKB-KW"/>
</dbReference>
<evidence type="ECO:0000313" key="17">
    <source>
        <dbReference type="Proteomes" id="UP000009235"/>
    </source>
</evidence>
<feature type="domain" description="Arabinosyltransferase C-terminal" evidence="14">
    <location>
        <begin position="700"/>
        <end position="1087"/>
    </location>
</feature>
<evidence type="ECO:0000259" key="13">
    <source>
        <dbReference type="Pfam" id="PF04602"/>
    </source>
</evidence>
<evidence type="ECO:0000256" key="8">
    <source>
        <dbReference type="ARBA" id="ARBA00022989"/>
    </source>
</evidence>
<dbReference type="Pfam" id="PF17689">
    <property type="entry name" value="Arabino_trans_N"/>
    <property type="match status" value="1"/>
</dbReference>
<keyword evidence="5" id="KW-0328">Glycosyltransferase</keyword>
<keyword evidence="6 16" id="KW-0808">Transferase</keyword>
<gene>
    <name evidence="16" type="ordered locus">AS9A_0111</name>
</gene>
<dbReference type="GO" id="GO:0052636">
    <property type="term" value="F:arabinosyltransferase activity"/>
    <property type="evidence" value="ECO:0007669"/>
    <property type="project" value="InterPro"/>
</dbReference>
<protein>
    <submittedName>
        <fullName evidence="16">Putative arabinosyltransferase B</fullName>
    </submittedName>
</protein>
<dbReference type="GO" id="GO:0071766">
    <property type="term" value="P:Actinobacterium-type cell wall biogenesis"/>
    <property type="evidence" value="ECO:0007669"/>
    <property type="project" value="InterPro"/>
</dbReference>
<dbReference type="Pfam" id="PF14896">
    <property type="entry name" value="Arabino_trans_C"/>
    <property type="match status" value="1"/>
</dbReference>
<accession>F6EEB9</accession>
<comment type="subcellular location">
    <subcellularLocation>
        <location evidence="2">Cell membrane</location>
        <topology evidence="2">Multi-pass membrane protein</topology>
    </subcellularLocation>
</comment>
<dbReference type="InterPro" id="IPR040920">
    <property type="entry name" value="Arabino_trans_N"/>
</dbReference>
<keyword evidence="7 12" id="KW-0812">Transmembrane</keyword>
<dbReference type="EMBL" id="CP002786">
    <property type="protein sequence ID" value="AEF38571.1"/>
    <property type="molecule type" value="Genomic_DNA"/>
</dbReference>
<dbReference type="InterPro" id="IPR042486">
    <property type="entry name" value="Arabino_trans_C_2"/>
</dbReference>
<sequence length="1087" mass="115714">MPSSGGSKSDGRLRVARIVALLTGLAGFLLAVATPLLPVHQTTTTISWPQDDQATSIEAPLISYLPVEVSATIPCAVFNDLPDEGGLVAATIPAQSPDSQRFGLQIRATETQAEVLVRNALVASQPLEELANCDQLLVGITKGAVTAEFAGIDVEPQIRDGNQMPYVVGVFSDLEGPAPDGLNVTIEVDSRFTTSPTLLKILAITIGAIATLVSLAALHRLDLTDGRRHRRFLPASWWKLSPLDLIVGAILLGWYFIGANTADDGYILNMARVAGHAGYMANYYRWYGVPEAPFGWFYDVTAALAALSTASPFVRLTTLIASILCWWIISREVIPRLGRRARHTPAVYWTAAAVFLAFWLPYNNGLRPEPVIAVGALLTWISVERAIATGRLLPAAIATIIAAFSLAAGPTGLMAVAALLAGSRPLLAILIKRAKQLSQNTTTGNKHTPLAWAALTAPLLAAGTAVLFIVFRDQTLAAVSEASRLRTAVGPSLTWYEEMVRYEELFGPASDGSLSRRFAVLILFFCITISAAAIIRRGGLPGVPTGPAARILGVTVGSLLFLTLTPTKWTHHFGAFAGVGAAVAALTAIAMGPTILRSARNRLLALSVLMFVVAFALTGTNRWWHVSNYGVPFDDRPPLFLGRGVANWLLALTLLLLIAAAIFHYLELRKGKFDPPWPVRVVTTAPVMIVSFAVVIWQLVSMTVGAVSQYPAYSVARANFDAVGGEPCGMARDVLVETDPTAGLLKPIGDIDAVTALDQGENTGFTANGVAGDLTPESLEDDGTASTPVAMGESDAEEELTTIDPTGTGTSGPLEAPGINDSIVPLPFGLDPAQVPLLGSYRPGGGRGALTSGWYELPARSDDTPVLVMTIAGRVASVDPFGRSIRGPVVEIEYGTQGGPETDIEVQGSIQPLDIGPIPSWRNLRIPMAAIPEEANAVRVIARDDELAEDQWVALTPPRLPAMSTLGDVVGTESPVLIDWSVGLSFPCQQPFLHRYGVLDMPRYRITGDFELKAGTDIAQGSYGGGPVGVTALVGAPIALPTYLRDDWDRDWGSLLTFEPYDPDAVPAELALDTTTRSGRWNPGPIR</sequence>
<feature type="transmembrane region" description="Helical" evidence="12">
    <location>
        <begin position="303"/>
        <end position="329"/>
    </location>
</feature>
<feature type="transmembrane region" description="Helical" evidence="12">
    <location>
        <begin position="645"/>
        <end position="666"/>
    </location>
</feature>
<dbReference type="HOGENOM" id="CLU_010182_0_0_11"/>
<feature type="transmembrane region" description="Helical" evidence="12">
    <location>
        <begin position="452"/>
        <end position="471"/>
    </location>
</feature>
<dbReference type="InterPro" id="IPR007680">
    <property type="entry name" value="Arabino_trans_central"/>
</dbReference>
<keyword evidence="17" id="KW-1185">Reference proteome</keyword>
<feature type="domain" description="Arabinosyltransferas concanavalin like" evidence="15">
    <location>
        <begin position="40"/>
        <end position="191"/>
    </location>
</feature>
<evidence type="ECO:0000256" key="7">
    <source>
        <dbReference type="ARBA" id="ARBA00022692"/>
    </source>
</evidence>
<evidence type="ECO:0000256" key="4">
    <source>
        <dbReference type="ARBA" id="ARBA00022475"/>
    </source>
</evidence>
<feature type="transmembrane region" description="Helical" evidence="12">
    <location>
        <begin position="603"/>
        <end position="625"/>
    </location>
</feature>
<dbReference type="STRING" id="443218.AS9A_0111"/>
<evidence type="ECO:0000256" key="12">
    <source>
        <dbReference type="SAM" id="Phobius"/>
    </source>
</evidence>
<evidence type="ECO:0000313" key="16">
    <source>
        <dbReference type="EMBL" id="AEF38571.1"/>
    </source>
</evidence>
<comment type="similarity">
    <text evidence="3">Belongs to the emb family.</text>
</comment>
<proteinExistence type="inferred from homology"/>
<evidence type="ECO:0000256" key="5">
    <source>
        <dbReference type="ARBA" id="ARBA00022676"/>
    </source>
</evidence>
<evidence type="ECO:0000256" key="3">
    <source>
        <dbReference type="ARBA" id="ARBA00008195"/>
    </source>
</evidence>
<evidence type="ECO:0000256" key="2">
    <source>
        <dbReference type="ARBA" id="ARBA00004651"/>
    </source>
</evidence>
<feature type="region of interest" description="Disordered" evidence="11">
    <location>
        <begin position="769"/>
        <end position="819"/>
    </location>
</feature>
<organism evidence="16 17">
    <name type="scientific">Hoyosella subflava (strain DSM 45089 / JCM 17490 / NBRC 109087 / DQS3-9A1)</name>
    <name type="common">Amycolicicoccus subflavus</name>
    <dbReference type="NCBI Taxonomy" id="443218"/>
    <lineage>
        <taxon>Bacteria</taxon>
        <taxon>Bacillati</taxon>
        <taxon>Actinomycetota</taxon>
        <taxon>Actinomycetes</taxon>
        <taxon>Mycobacteriales</taxon>
        <taxon>Hoyosellaceae</taxon>
        <taxon>Hoyosella</taxon>
    </lineage>
</organism>
<dbReference type="OrthoDB" id="3584570at2"/>
<evidence type="ECO:0000256" key="11">
    <source>
        <dbReference type="SAM" id="MobiDB-lite"/>
    </source>
</evidence>
<dbReference type="Gene3D" id="3.40.190.160">
    <property type="match status" value="1"/>
</dbReference>
<dbReference type="RefSeq" id="WP_013804923.1">
    <property type="nucleotide sequence ID" value="NC_015564.1"/>
</dbReference>
<name>F6EEB9_HOYSD</name>
<feature type="transmembrane region" description="Helical" evidence="12">
    <location>
        <begin position="571"/>
        <end position="591"/>
    </location>
</feature>
<evidence type="ECO:0000259" key="14">
    <source>
        <dbReference type="Pfam" id="PF14896"/>
    </source>
</evidence>
<reference evidence="16 17" key="1">
    <citation type="journal article" date="2011" name="J. Bacteriol.">
        <title>Complete genome sequence of Amycolicicoccus subflavus DQS3-9A1T, an actinomycete isolated from crude oil-polluted soil.</title>
        <authorList>
            <person name="Cai M."/>
            <person name="Chen W.M."/>
            <person name="Nie Y."/>
            <person name="Chi C.Q."/>
            <person name="Wang Y.N."/>
            <person name="Tang Y.Q."/>
            <person name="Li G.Y."/>
            <person name="Wu X.L."/>
        </authorList>
    </citation>
    <scope>NUCLEOTIDE SEQUENCE [LARGE SCALE GENOMIC DNA]</scope>
    <source>
        <strain evidence="17">DSM 45089 / DQS3-9A1</strain>
    </source>
</reference>
<dbReference type="InterPro" id="IPR027451">
    <property type="entry name" value="EmbABC_dom1"/>
</dbReference>
<dbReference type="Pfam" id="PF04602">
    <property type="entry name" value="Arabinose_trans"/>
    <property type="match status" value="1"/>
</dbReference>
<dbReference type="eggNOG" id="COG1807">
    <property type="taxonomic scope" value="Bacteria"/>
</dbReference>
<evidence type="ECO:0000256" key="1">
    <source>
        <dbReference type="ARBA" id="ARBA00003001"/>
    </source>
</evidence>
<feature type="transmembrane region" description="Helical" evidence="12">
    <location>
        <begin position="678"/>
        <end position="700"/>
    </location>
</feature>
<comment type="function">
    <text evidence="1">Arabinosyl transferase responsible for the polymerization of arabinose into the arabinan of arabinogalactan.</text>
</comment>
<dbReference type="Gene3D" id="2.60.120.940">
    <property type="entry name" value="EmbC, C-terminal domain, subdomain 2"/>
    <property type="match status" value="1"/>
</dbReference>
<feature type="transmembrane region" description="Helical" evidence="12">
    <location>
        <begin position="547"/>
        <end position="565"/>
    </location>
</feature>
<keyword evidence="4" id="KW-1003">Cell membrane</keyword>
<feature type="transmembrane region" description="Helical" evidence="12">
    <location>
        <begin position="198"/>
        <end position="219"/>
    </location>
</feature>
<feature type="domain" description="Arabinofuranosyltransferase central" evidence="13">
    <location>
        <begin position="195"/>
        <end position="665"/>
    </location>
</feature>
<keyword evidence="8 12" id="KW-1133">Transmembrane helix</keyword>
<dbReference type="KEGG" id="asd:AS9A_0111"/>
<keyword evidence="10" id="KW-0961">Cell wall biogenesis/degradation</keyword>
<evidence type="ECO:0000256" key="9">
    <source>
        <dbReference type="ARBA" id="ARBA00023136"/>
    </source>
</evidence>
<evidence type="ECO:0000256" key="6">
    <source>
        <dbReference type="ARBA" id="ARBA00022679"/>
    </source>
</evidence>
<feature type="transmembrane region" description="Helical" evidence="12">
    <location>
        <begin position="518"/>
        <end position="535"/>
    </location>
</feature>
<dbReference type="AlphaFoldDB" id="F6EEB9"/>
<evidence type="ECO:0000256" key="10">
    <source>
        <dbReference type="ARBA" id="ARBA00023316"/>
    </source>
</evidence>
<dbReference type="Gene3D" id="2.60.120.610">
    <property type="entry name" value="arabinofuranosyltransferase like domain"/>
    <property type="match status" value="1"/>
</dbReference>
<dbReference type="InterPro" id="IPR032731">
    <property type="entry name" value="Arabino_trans_C"/>
</dbReference>
<feature type="transmembrane region" description="Helical" evidence="12">
    <location>
        <begin position="240"/>
        <end position="257"/>
    </location>
</feature>
<keyword evidence="9 12" id="KW-0472">Membrane</keyword>
<evidence type="ECO:0000259" key="15">
    <source>
        <dbReference type="Pfam" id="PF17689"/>
    </source>
</evidence>
<feature type="transmembrane region" description="Helical" evidence="12">
    <location>
        <begin position="341"/>
        <end position="360"/>
    </location>
</feature>
<dbReference type="Proteomes" id="UP000009235">
    <property type="component" value="Chromosome"/>
</dbReference>